<name>A0A1A9ZVQ0_GLOPL</name>
<dbReference type="Proteomes" id="UP000092445">
    <property type="component" value="Unassembled WGS sequence"/>
</dbReference>
<accession>A0A1A9ZVQ0</accession>
<reference evidence="2" key="2">
    <citation type="submission" date="2020-05" db="UniProtKB">
        <authorList>
            <consortium name="EnsemblMetazoa"/>
        </authorList>
    </citation>
    <scope>IDENTIFICATION</scope>
    <source>
        <strain evidence="2">IAEA</strain>
    </source>
</reference>
<keyword evidence="1" id="KW-0812">Transmembrane</keyword>
<organism evidence="2 3">
    <name type="scientific">Glossina pallidipes</name>
    <name type="common">Tsetse fly</name>
    <dbReference type="NCBI Taxonomy" id="7398"/>
    <lineage>
        <taxon>Eukaryota</taxon>
        <taxon>Metazoa</taxon>
        <taxon>Ecdysozoa</taxon>
        <taxon>Arthropoda</taxon>
        <taxon>Hexapoda</taxon>
        <taxon>Insecta</taxon>
        <taxon>Pterygota</taxon>
        <taxon>Neoptera</taxon>
        <taxon>Endopterygota</taxon>
        <taxon>Diptera</taxon>
        <taxon>Brachycera</taxon>
        <taxon>Muscomorpha</taxon>
        <taxon>Hippoboscoidea</taxon>
        <taxon>Glossinidae</taxon>
        <taxon>Glossina</taxon>
    </lineage>
</organism>
<protein>
    <submittedName>
        <fullName evidence="2">Uncharacterized protein</fullName>
    </submittedName>
</protein>
<dbReference type="VEuPathDB" id="VectorBase:GPAI026490"/>
<evidence type="ECO:0000256" key="1">
    <source>
        <dbReference type="SAM" id="Phobius"/>
    </source>
</evidence>
<reference evidence="3" key="1">
    <citation type="submission" date="2014-03" db="EMBL/GenBank/DDBJ databases">
        <authorList>
            <person name="Aksoy S."/>
            <person name="Warren W."/>
            <person name="Wilson R.K."/>
        </authorList>
    </citation>
    <scope>NUCLEOTIDE SEQUENCE [LARGE SCALE GENOMIC DNA]</scope>
    <source>
        <strain evidence="3">IAEA</strain>
    </source>
</reference>
<feature type="transmembrane region" description="Helical" evidence="1">
    <location>
        <begin position="72"/>
        <end position="92"/>
    </location>
</feature>
<sequence>MNASKRGATHIFNHITAQDDKIPRFIEFLALGEENAIKNKQMAIVGSNNDGLQADAKALHSNLQILCITQTALVLLIRLFGIAVNAVAFVVFTINAKAKGICVWHEHYQHMFAASYLLHKFHCNVAVANDDYANDVMAQNKSSSHTINSVIAIVKIDRVIEVSRSNCKSPLYKP</sequence>
<evidence type="ECO:0000313" key="3">
    <source>
        <dbReference type="Proteomes" id="UP000092445"/>
    </source>
</evidence>
<evidence type="ECO:0000313" key="2">
    <source>
        <dbReference type="EnsemblMetazoa" id="GPAI026490-PA"/>
    </source>
</evidence>
<dbReference type="EnsemblMetazoa" id="GPAI026490-RA">
    <property type="protein sequence ID" value="GPAI026490-PA"/>
    <property type="gene ID" value="GPAI026490"/>
</dbReference>
<proteinExistence type="predicted"/>
<keyword evidence="1" id="KW-0472">Membrane</keyword>
<dbReference type="AlphaFoldDB" id="A0A1A9ZVQ0"/>
<keyword evidence="3" id="KW-1185">Reference proteome</keyword>
<keyword evidence="1" id="KW-1133">Transmembrane helix</keyword>